<comment type="similarity">
    <text evidence="1">Belongs to the glycosyl hydrolase 16 family.</text>
</comment>
<evidence type="ECO:0000256" key="2">
    <source>
        <dbReference type="SAM" id="SignalP"/>
    </source>
</evidence>
<gene>
    <name evidence="4" type="primary">gp40-1</name>
</gene>
<name>B2NIF0_9STRA</name>
<dbReference type="PANTHER" id="PTHR10963:SF55">
    <property type="entry name" value="GLYCOSIDE HYDROLASE FAMILY 16 PROTEIN"/>
    <property type="match status" value="1"/>
</dbReference>
<evidence type="ECO:0000313" key="4">
    <source>
        <dbReference type="EMBL" id="BAG32349.1"/>
    </source>
</evidence>
<feature type="domain" description="GH16" evidence="3">
    <location>
        <begin position="20"/>
        <end position="372"/>
    </location>
</feature>
<keyword evidence="2" id="KW-0732">Signal</keyword>
<reference evidence="4" key="1">
    <citation type="submission" date="2007-11" db="EMBL/GenBank/DDBJ databases">
        <title>A prey capture protein in Actinophrys sol, gp40, is a beta-1,3-glucan-binding protein related to invertebrate pathogen-recognition proteins.</title>
        <authorList>
            <person name="Kakuta S."/>
            <person name="Suzaki T."/>
        </authorList>
    </citation>
    <scope>NUCLEOTIDE SEQUENCE</scope>
</reference>
<dbReference type="AlphaFoldDB" id="B2NIF0"/>
<dbReference type="PROSITE" id="PS51762">
    <property type="entry name" value="GH16_2"/>
    <property type="match status" value="1"/>
</dbReference>
<dbReference type="InterPro" id="IPR013320">
    <property type="entry name" value="ConA-like_dom_sf"/>
</dbReference>
<proteinExistence type="evidence at transcript level"/>
<dbReference type="SUPFAM" id="SSF49899">
    <property type="entry name" value="Concanavalin A-like lectins/glucanases"/>
    <property type="match status" value="1"/>
</dbReference>
<sequence length="372" mass="42259">MLYKIVALLFLFQLVLGQHSSYFGPKLKKSSKIGSRKGEVLKFEDDFDSFDLSLWKHEITMGGGGNWEFEWYTNNRTNSFIRDGVLYLKPTMTADTIGEQQMTGVIPYTMDIYGSQPGDLCTSEAWYGCFRVSNTANILNPIQSARLRTADTLYFTYGRLEVKAKLPKGDWIWPAIWMLPQYQDYGSWPVSGEIDIMESRGNSPSCSAGGYNSVSSTLHWGPFYGQDKYTLTTETYTLASSDFASDFHTFGLYWNSDQLYTYIDDDSNRVLEVKFDESFWTRGGWDSSVLNDPWVGEADLSAPFNKPFYIVFDLAVGGVSGFFPDGQCSKPWADTSSVAYLQFWQGKGQWYPTWSGDDVALQIDSVKLWSFE</sequence>
<organism evidence="4">
    <name type="scientific">Actinophrys sol</name>
    <dbReference type="NCBI Taxonomy" id="238771"/>
    <lineage>
        <taxon>Eukaryota</taxon>
        <taxon>Sar</taxon>
        <taxon>Stramenopiles</taxon>
        <taxon>Actinophryidae</taxon>
        <taxon>Actinophrys</taxon>
    </lineage>
</organism>
<dbReference type="GO" id="GO:0005975">
    <property type="term" value="P:carbohydrate metabolic process"/>
    <property type="evidence" value="ECO:0007669"/>
    <property type="project" value="InterPro"/>
</dbReference>
<protein>
    <submittedName>
        <fullName evidence="4">Glucan binding protein-1</fullName>
    </submittedName>
</protein>
<feature type="chain" id="PRO_5002781084" evidence="2">
    <location>
        <begin position="18"/>
        <end position="372"/>
    </location>
</feature>
<dbReference type="EMBL" id="AB368718">
    <property type="protein sequence ID" value="BAG32349.1"/>
    <property type="molecule type" value="mRNA"/>
</dbReference>
<dbReference type="Pfam" id="PF00722">
    <property type="entry name" value="Glyco_hydro_16"/>
    <property type="match status" value="1"/>
</dbReference>
<evidence type="ECO:0000256" key="1">
    <source>
        <dbReference type="ARBA" id="ARBA00006865"/>
    </source>
</evidence>
<dbReference type="CAZy" id="GH16">
    <property type="family name" value="Glycoside Hydrolase Family 16"/>
</dbReference>
<dbReference type="InterPro" id="IPR000757">
    <property type="entry name" value="Beta-glucanase-like"/>
</dbReference>
<dbReference type="GO" id="GO:0004553">
    <property type="term" value="F:hydrolase activity, hydrolyzing O-glycosyl compounds"/>
    <property type="evidence" value="ECO:0007669"/>
    <property type="project" value="InterPro"/>
</dbReference>
<dbReference type="InterPro" id="IPR050546">
    <property type="entry name" value="Glycosyl_Hydrlase_16"/>
</dbReference>
<evidence type="ECO:0000259" key="3">
    <source>
        <dbReference type="PROSITE" id="PS51762"/>
    </source>
</evidence>
<dbReference type="PANTHER" id="PTHR10963">
    <property type="entry name" value="GLYCOSYL HYDROLASE-RELATED"/>
    <property type="match status" value="1"/>
</dbReference>
<accession>B2NIF0</accession>
<dbReference type="Gene3D" id="2.60.120.200">
    <property type="match status" value="1"/>
</dbReference>
<feature type="signal peptide" evidence="2">
    <location>
        <begin position="1"/>
        <end position="17"/>
    </location>
</feature>
<dbReference type="CDD" id="cd08024">
    <property type="entry name" value="GH16_CCF"/>
    <property type="match status" value="1"/>
</dbReference>